<dbReference type="GO" id="GO:0006355">
    <property type="term" value="P:regulation of DNA-templated transcription"/>
    <property type="evidence" value="ECO:0007669"/>
    <property type="project" value="InterPro"/>
</dbReference>
<proteinExistence type="predicted"/>
<keyword evidence="2" id="KW-0238">DNA-binding</keyword>
<dbReference type="OrthoDB" id="9774661at2"/>
<dbReference type="InterPro" id="IPR036693">
    <property type="entry name" value="TF_LuxR_autoind-bd_dom_sf"/>
</dbReference>
<dbReference type="InterPro" id="IPR016032">
    <property type="entry name" value="Sig_transdc_resp-reg_C-effctor"/>
</dbReference>
<dbReference type="GO" id="GO:0003677">
    <property type="term" value="F:DNA binding"/>
    <property type="evidence" value="ECO:0007669"/>
    <property type="project" value="UniProtKB-KW"/>
</dbReference>
<dbReference type="Gene3D" id="1.10.10.10">
    <property type="entry name" value="Winged helix-like DNA-binding domain superfamily/Winged helix DNA-binding domain"/>
    <property type="match status" value="1"/>
</dbReference>
<evidence type="ECO:0000313" key="5">
    <source>
        <dbReference type="EMBL" id="PPU99293.1"/>
    </source>
</evidence>
<evidence type="ECO:0000256" key="2">
    <source>
        <dbReference type="ARBA" id="ARBA00023125"/>
    </source>
</evidence>
<dbReference type="SUPFAM" id="SSF75516">
    <property type="entry name" value="Pheromone-binding domain of LuxR-like quorum-sensing transcription factors"/>
    <property type="match status" value="1"/>
</dbReference>
<evidence type="ECO:0000259" key="4">
    <source>
        <dbReference type="PROSITE" id="PS50043"/>
    </source>
</evidence>
<sequence>MSDYSALIRSIEQISSCGSEFDLHLLLRAIFAEVGVDSYFFTTIFNPEEGGSNSSVRFLIGCHPRLIQLYQDRKWFMNDPVVEYAKSNTAPMSMESLSYASTGQRELRDAIRAFGYHGGVIIPVHTGSTKRGGLLCLWACKDKDVGDLMDSRVILRSMAMELLEWWVRNLKQEAIIRFKLTDREIKIMRLTRRGYDASNIATEIGVSTKVIYAKTKSIRDKLNAENLRKALNLIDAYGLLDT</sequence>
<dbReference type="EMBL" id="MDEG01000002">
    <property type="protein sequence ID" value="PPU99293.1"/>
    <property type="molecule type" value="Genomic_DNA"/>
</dbReference>
<evidence type="ECO:0000256" key="3">
    <source>
        <dbReference type="ARBA" id="ARBA00023163"/>
    </source>
</evidence>
<feature type="domain" description="HTH luxR-type" evidence="4">
    <location>
        <begin position="173"/>
        <end position="238"/>
    </location>
</feature>
<dbReference type="RefSeq" id="WP_046978061.1">
    <property type="nucleotide sequence ID" value="NZ_CP043476.1"/>
</dbReference>
<dbReference type="Pfam" id="PF03472">
    <property type="entry name" value="Autoind_bind"/>
    <property type="match status" value="1"/>
</dbReference>
<dbReference type="Pfam" id="PF00196">
    <property type="entry name" value="GerE"/>
    <property type="match status" value="1"/>
</dbReference>
<keyword evidence="1" id="KW-0805">Transcription regulation</keyword>
<dbReference type="Gene3D" id="3.30.450.80">
    <property type="entry name" value="Transcription factor LuxR-like, autoinducer-binding domain"/>
    <property type="match status" value="1"/>
</dbReference>
<dbReference type="InterPro" id="IPR000792">
    <property type="entry name" value="Tscrpt_reg_LuxR_C"/>
</dbReference>
<dbReference type="Proteomes" id="UP000238261">
    <property type="component" value="Unassembled WGS sequence"/>
</dbReference>
<evidence type="ECO:0000256" key="1">
    <source>
        <dbReference type="ARBA" id="ARBA00023015"/>
    </source>
</evidence>
<keyword evidence="3" id="KW-0804">Transcription</keyword>
<protein>
    <recommendedName>
        <fullName evidence="4">HTH luxR-type domain-containing protein</fullName>
    </recommendedName>
</protein>
<dbReference type="SUPFAM" id="SSF46894">
    <property type="entry name" value="C-terminal effector domain of the bipartite response regulators"/>
    <property type="match status" value="1"/>
</dbReference>
<keyword evidence="6" id="KW-1185">Reference proteome</keyword>
<dbReference type="InterPro" id="IPR005143">
    <property type="entry name" value="TF_LuxR_autoind-bd_dom"/>
</dbReference>
<name>A0A2S7F1P6_9XANT</name>
<comment type="caution">
    <text evidence="5">The sequence shown here is derived from an EMBL/GenBank/DDBJ whole genome shotgun (WGS) entry which is preliminary data.</text>
</comment>
<accession>A0A2S7F1P6</accession>
<evidence type="ECO:0000313" key="6">
    <source>
        <dbReference type="Proteomes" id="UP000238261"/>
    </source>
</evidence>
<dbReference type="AlphaFoldDB" id="A0A2S7F1P6"/>
<dbReference type="SMART" id="SM00421">
    <property type="entry name" value="HTH_LUXR"/>
    <property type="match status" value="1"/>
</dbReference>
<reference evidence="6" key="1">
    <citation type="submission" date="2016-08" db="EMBL/GenBank/DDBJ databases">
        <authorList>
            <person name="Merda D."/>
            <person name="Briand M."/>
            <person name="Taghouti G."/>
            <person name="Carrere S."/>
            <person name="Gouzy J."/>
            <person name="Portier P."/>
            <person name="Jacques M.-A."/>
            <person name="Fischer-Le Saux M."/>
        </authorList>
    </citation>
    <scope>NUCLEOTIDE SEQUENCE [LARGE SCALE GENOMIC DNA]</scope>
    <source>
        <strain evidence="6">CFBP1156</strain>
    </source>
</reference>
<gene>
    <name evidence="5" type="ORF">XhyaCFBP1156_03215</name>
</gene>
<organism evidence="5 6">
    <name type="scientific">Xanthomonas hyacinthi</name>
    <dbReference type="NCBI Taxonomy" id="56455"/>
    <lineage>
        <taxon>Bacteria</taxon>
        <taxon>Pseudomonadati</taxon>
        <taxon>Pseudomonadota</taxon>
        <taxon>Gammaproteobacteria</taxon>
        <taxon>Lysobacterales</taxon>
        <taxon>Lysobacteraceae</taxon>
        <taxon>Xanthomonas</taxon>
    </lineage>
</organism>
<dbReference type="PROSITE" id="PS50043">
    <property type="entry name" value="HTH_LUXR_2"/>
    <property type="match status" value="1"/>
</dbReference>
<dbReference type="InterPro" id="IPR036388">
    <property type="entry name" value="WH-like_DNA-bd_sf"/>
</dbReference>